<evidence type="ECO:0000256" key="1">
    <source>
        <dbReference type="PROSITE-ProRule" id="PRU00339"/>
    </source>
</evidence>
<name>A0ABU8BBT9_9BRAD</name>
<sequence>MSSEHVERRLAAILAADVAGSCRLIGIDEEGTLARLKALRRTLFDPKIAQHHGRVVKNTGDGAIAEFASVVDAVRCADEIQRGMAEQNIDVPQDKRIELRIGIHVGDIIIEENDIFGDGVNIAVRLEGIAEPGGISISDDARRQIRGKVDVTFEDLGSQSLKNIAEPMRVWRVPYGRAVPAVPNRWPVDETLALPNKPSIAVLPFTNLNSDPEQEYFADGMVDDIITALSHFKALFVIARNSSFTYKGRAVDVKQVGRELGVRYVLEGSVRKAANRVRITGQLVDTATGAHLWAERFDGGLGDVFDLQDQVTESVVGAIAPAVEKAEIERAKRKPTESLDAYTLYLRGLARFYQSANRQANDEALRLFNRAIELDPDFASAYGRAALCYVIAKTNGWFSDTANEIAEVKRLAQRAVELGKDDAIALAASGWALAFVVRDLEAGAGLIDRALVLNSNSAEAWFCGGWVKTFLGEQEPAIGRFARAMRLSPLDPRVSGMRAGTAFAHFLLGRYDEAASWAAMVLQDNPDHQPGLRVAAASNAMAGRPEQAHQAMARLRQLNPALRVSTLKAVLGPWPADDVARYEEGLRQAGLPE</sequence>
<comment type="caution">
    <text evidence="3">The sequence shown here is derived from an EMBL/GenBank/DDBJ whole genome shotgun (WGS) entry which is preliminary data.</text>
</comment>
<dbReference type="SUPFAM" id="SSF55073">
    <property type="entry name" value="Nucleotide cyclase"/>
    <property type="match status" value="1"/>
</dbReference>
<dbReference type="Proteomes" id="UP001364224">
    <property type="component" value="Unassembled WGS sequence"/>
</dbReference>
<dbReference type="EMBL" id="JAZHRV010000001">
    <property type="protein sequence ID" value="MEH2556009.1"/>
    <property type="molecule type" value="Genomic_DNA"/>
</dbReference>
<dbReference type="Gene3D" id="1.25.40.10">
    <property type="entry name" value="Tetratricopeptide repeat domain"/>
    <property type="match status" value="1"/>
</dbReference>
<dbReference type="Gene3D" id="3.40.50.10070">
    <property type="entry name" value="TolB, N-terminal domain"/>
    <property type="match status" value="1"/>
</dbReference>
<dbReference type="CDD" id="cd07302">
    <property type="entry name" value="CHD"/>
    <property type="match status" value="1"/>
</dbReference>
<dbReference type="InterPro" id="IPR029787">
    <property type="entry name" value="Nucleotide_cyclase"/>
</dbReference>
<organism evidence="3 4">
    <name type="scientific">Bradyrhizobium algeriense</name>
    <dbReference type="NCBI Taxonomy" id="634784"/>
    <lineage>
        <taxon>Bacteria</taxon>
        <taxon>Pseudomonadati</taxon>
        <taxon>Pseudomonadota</taxon>
        <taxon>Alphaproteobacteria</taxon>
        <taxon>Hyphomicrobiales</taxon>
        <taxon>Nitrobacteraceae</taxon>
        <taxon>Bradyrhizobium</taxon>
    </lineage>
</organism>
<dbReference type="Pfam" id="PF00211">
    <property type="entry name" value="Guanylate_cyc"/>
    <property type="match status" value="1"/>
</dbReference>
<dbReference type="InterPro" id="IPR001054">
    <property type="entry name" value="A/G_cyclase"/>
</dbReference>
<dbReference type="PROSITE" id="PS50125">
    <property type="entry name" value="GUANYLATE_CYCLASE_2"/>
    <property type="match status" value="1"/>
</dbReference>
<keyword evidence="4" id="KW-1185">Reference proteome</keyword>
<dbReference type="PANTHER" id="PTHR43081">
    <property type="entry name" value="ADENYLATE CYCLASE, TERMINAL-DIFFERENTIATION SPECIFIC-RELATED"/>
    <property type="match status" value="1"/>
</dbReference>
<dbReference type="RefSeq" id="WP_334481235.1">
    <property type="nucleotide sequence ID" value="NZ_JAZHRV010000001.1"/>
</dbReference>
<dbReference type="PROSITE" id="PS50005">
    <property type="entry name" value="TPR"/>
    <property type="match status" value="1"/>
</dbReference>
<reference evidence="3 4" key="1">
    <citation type="submission" date="2024-02" db="EMBL/GenBank/DDBJ databases">
        <title>Adaptive strategies in a cosmopolitan and abundant soil bacterium.</title>
        <authorList>
            <person name="Carini P."/>
        </authorList>
    </citation>
    <scope>NUCLEOTIDE SEQUENCE [LARGE SCALE GENOMIC DNA]</scope>
    <source>
        <strain evidence="3 4">AZCC 1608</strain>
    </source>
</reference>
<evidence type="ECO:0000313" key="4">
    <source>
        <dbReference type="Proteomes" id="UP001364224"/>
    </source>
</evidence>
<feature type="domain" description="Guanylate cyclase" evidence="2">
    <location>
        <begin position="12"/>
        <end position="127"/>
    </location>
</feature>
<evidence type="ECO:0000313" key="3">
    <source>
        <dbReference type="EMBL" id="MEH2556009.1"/>
    </source>
</evidence>
<dbReference type="InterPro" id="IPR050697">
    <property type="entry name" value="Adenylyl/Guanylyl_Cyclase_3/4"/>
</dbReference>
<dbReference type="Gene3D" id="3.30.70.1230">
    <property type="entry name" value="Nucleotide cyclase"/>
    <property type="match status" value="1"/>
</dbReference>
<feature type="repeat" description="TPR" evidence="1">
    <location>
        <begin position="458"/>
        <end position="491"/>
    </location>
</feature>
<dbReference type="PANTHER" id="PTHR43081:SF19">
    <property type="entry name" value="PH-SENSITIVE ADENYLATE CYCLASE RV1264"/>
    <property type="match status" value="1"/>
</dbReference>
<dbReference type="InterPro" id="IPR019734">
    <property type="entry name" value="TPR_rpt"/>
</dbReference>
<dbReference type="SUPFAM" id="SSF48452">
    <property type="entry name" value="TPR-like"/>
    <property type="match status" value="1"/>
</dbReference>
<proteinExistence type="predicted"/>
<keyword evidence="1" id="KW-0802">TPR repeat</keyword>
<dbReference type="InterPro" id="IPR011990">
    <property type="entry name" value="TPR-like_helical_dom_sf"/>
</dbReference>
<accession>A0ABU8BBT9</accession>
<gene>
    <name evidence="3" type="ORF">V1286_003538</name>
</gene>
<protein>
    <submittedName>
        <fullName evidence="3">TolB-like protein/class 3 adenylate cyclase</fullName>
    </submittedName>
</protein>
<evidence type="ECO:0000259" key="2">
    <source>
        <dbReference type="PROSITE" id="PS50125"/>
    </source>
</evidence>